<evidence type="ECO:0000256" key="3">
    <source>
        <dbReference type="ARBA" id="ARBA00022664"/>
    </source>
</evidence>
<keyword evidence="7" id="KW-0175">Coiled coil</keyword>
<keyword evidence="4" id="KW-0747">Spliceosome</keyword>
<evidence type="ECO:0000256" key="2">
    <source>
        <dbReference type="ARBA" id="ARBA00010788"/>
    </source>
</evidence>
<reference evidence="9" key="1">
    <citation type="submission" date="2023-06" db="EMBL/GenBank/DDBJ databases">
        <title>Genome-scale phylogeny and comparative genomics of the fungal order Sordariales.</title>
        <authorList>
            <consortium name="Lawrence Berkeley National Laboratory"/>
            <person name="Hensen N."/>
            <person name="Bonometti L."/>
            <person name="Westerberg I."/>
            <person name="Brannstrom I.O."/>
            <person name="Guillou S."/>
            <person name="Cros-Aarteil S."/>
            <person name="Calhoun S."/>
            <person name="Haridas S."/>
            <person name="Kuo A."/>
            <person name="Mondo S."/>
            <person name="Pangilinan J."/>
            <person name="Riley R."/>
            <person name="LaButti K."/>
            <person name="Andreopoulos B."/>
            <person name="Lipzen A."/>
            <person name="Chen C."/>
            <person name="Yanf M."/>
            <person name="Daum C."/>
            <person name="Ng V."/>
            <person name="Clum A."/>
            <person name="Steindorff A."/>
            <person name="Ohm R."/>
            <person name="Martin F."/>
            <person name="Silar P."/>
            <person name="Natvig D."/>
            <person name="Lalanne C."/>
            <person name="Gautier V."/>
            <person name="Ament-velasquez S.L."/>
            <person name="Kruys A."/>
            <person name="Hutchinson M.I."/>
            <person name="Powell A.J."/>
            <person name="Barry K."/>
            <person name="Miller A.N."/>
            <person name="Grigoriev I.V."/>
            <person name="Debuchy R."/>
            <person name="Gladieux P."/>
            <person name="Thoren M.H."/>
            <person name="Johannesson H."/>
        </authorList>
    </citation>
    <scope>NUCLEOTIDE SEQUENCE</scope>
    <source>
        <strain evidence="9">SMH3187-1</strain>
    </source>
</reference>
<feature type="coiled-coil region" evidence="7">
    <location>
        <begin position="61"/>
        <end position="88"/>
    </location>
</feature>
<feature type="compositionally biased region" description="Low complexity" evidence="8">
    <location>
        <begin position="10"/>
        <end position="24"/>
    </location>
</feature>
<evidence type="ECO:0000313" key="10">
    <source>
        <dbReference type="Proteomes" id="UP001172155"/>
    </source>
</evidence>
<comment type="caution">
    <text evidence="9">The sequence shown here is derived from an EMBL/GenBank/DDBJ whole genome shotgun (WGS) entry which is preliminary data.</text>
</comment>
<evidence type="ECO:0000256" key="7">
    <source>
        <dbReference type="SAM" id="Coils"/>
    </source>
</evidence>
<keyword evidence="3" id="KW-0507">mRNA processing</keyword>
<dbReference type="GO" id="GO:0006397">
    <property type="term" value="P:mRNA processing"/>
    <property type="evidence" value="ECO:0007669"/>
    <property type="project" value="UniProtKB-KW"/>
</dbReference>
<comment type="subcellular location">
    <subcellularLocation>
        <location evidence="1">Nucleus</location>
    </subcellularLocation>
</comment>
<evidence type="ECO:0000256" key="5">
    <source>
        <dbReference type="ARBA" id="ARBA00023187"/>
    </source>
</evidence>
<gene>
    <name evidence="9" type="ORF">B0T18DRAFT_388283</name>
</gene>
<feature type="region of interest" description="Disordered" evidence="8">
    <location>
        <begin position="1"/>
        <end position="24"/>
    </location>
</feature>
<dbReference type="GO" id="GO:0008380">
    <property type="term" value="P:RNA splicing"/>
    <property type="evidence" value="ECO:0007669"/>
    <property type="project" value="UniProtKB-KW"/>
</dbReference>
<evidence type="ECO:0000313" key="9">
    <source>
        <dbReference type="EMBL" id="KAK0752301.1"/>
    </source>
</evidence>
<name>A0AA40F7Q0_9PEZI</name>
<keyword evidence="10" id="KW-1185">Reference proteome</keyword>
<dbReference type="AlphaFoldDB" id="A0AA40F7Q0"/>
<dbReference type="Pfam" id="PF05700">
    <property type="entry name" value="BCAS2"/>
    <property type="match status" value="1"/>
</dbReference>
<dbReference type="GO" id="GO:0000974">
    <property type="term" value="C:Prp19 complex"/>
    <property type="evidence" value="ECO:0007669"/>
    <property type="project" value="TreeGrafter"/>
</dbReference>
<dbReference type="InterPro" id="IPR008409">
    <property type="entry name" value="SPF27"/>
</dbReference>
<keyword evidence="5" id="KW-0508">mRNA splicing</keyword>
<dbReference type="EMBL" id="JAUKUD010000002">
    <property type="protein sequence ID" value="KAK0752301.1"/>
    <property type="molecule type" value="Genomic_DNA"/>
</dbReference>
<dbReference type="Proteomes" id="UP001172155">
    <property type="component" value="Unassembled WGS sequence"/>
</dbReference>
<dbReference type="PANTHER" id="PTHR13296">
    <property type="entry name" value="BCAS2 PROTEIN"/>
    <property type="match status" value="1"/>
</dbReference>
<evidence type="ECO:0000256" key="8">
    <source>
        <dbReference type="SAM" id="MobiDB-lite"/>
    </source>
</evidence>
<dbReference type="GO" id="GO:0071011">
    <property type="term" value="C:precatalytic spliceosome"/>
    <property type="evidence" value="ECO:0007669"/>
    <property type="project" value="TreeGrafter"/>
</dbReference>
<accession>A0AA40F7Q0</accession>
<dbReference type="PANTHER" id="PTHR13296:SF0">
    <property type="entry name" value="PRE-MRNA-SPLICING FACTOR SPF27"/>
    <property type="match status" value="1"/>
</dbReference>
<keyword evidence="6" id="KW-0539">Nucleus</keyword>
<sequence>MPSITTIHESLPSPTTTTTTPASSLPTALSRAYTSHSYVASRRAHLALLDAYGKNAWLVGNWHLEGELKAVERELAAARREIDLLTLARQGAQEGAGPEMKGLEEGWRRGVARVLETEAAAEGLRREVLAGVRRATEAEAQEGR</sequence>
<evidence type="ECO:0000256" key="6">
    <source>
        <dbReference type="ARBA" id="ARBA00023242"/>
    </source>
</evidence>
<dbReference type="GO" id="GO:0071013">
    <property type="term" value="C:catalytic step 2 spliceosome"/>
    <property type="evidence" value="ECO:0007669"/>
    <property type="project" value="TreeGrafter"/>
</dbReference>
<evidence type="ECO:0000256" key="4">
    <source>
        <dbReference type="ARBA" id="ARBA00022728"/>
    </source>
</evidence>
<proteinExistence type="inferred from homology"/>
<comment type="similarity">
    <text evidence="2">Belongs to the SPF27 family.</text>
</comment>
<protein>
    <submittedName>
        <fullName evidence="9">Pre-mRNA-splicing factor SPF27</fullName>
    </submittedName>
</protein>
<organism evidence="9 10">
    <name type="scientific">Schizothecium vesticola</name>
    <dbReference type="NCBI Taxonomy" id="314040"/>
    <lineage>
        <taxon>Eukaryota</taxon>
        <taxon>Fungi</taxon>
        <taxon>Dikarya</taxon>
        <taxon>Ascomycota</taxon>
        <taxon>Pezizomycotina</taxon>
        <taxon>Sordariomycetes</taxon>
        <taxon>Sordariomycetidae</taxon>
        <taxon>Sordariales</taxon>
        <taxon>Schizotheciaceae</taxon>
        <taxon>Schizothecium</taxon>
    </lineage>
</organism>
<evidence type="ECO:0000256" key="1">
    <source>
        <dbReference type="ARBA" id="ARBA00004123"/>
    </source>
</evidence>